<dbReference type="PROSITE" id="PS50949">
    <property type="entry name" value="HTH_GNTR"/>
    <property type="match status" value="1"/>
</dbReference>
<organism evidence="5 6">
    <name type="scientific">Caldalkalibacillus uzonensis</name>
    <dbReference type="NCBI Taxonomy" id="353224"/>
    <lineage>
        <taxon>Bacteria</taxon>
        <taxon>Bacillati</taxon>
        <taxon>Bacillota</taxon>
        <taxon>Bacilli</taxon>
        <taxon>Bacillales</taxon>
        <taxon>Bacillaceae</taxon>
        <taxon>Caldalkalibacillus</taxon>
    </lineage>
</organism>
<dbReference type="PANTHER" id="PTHR43537:SF5">
    <property type="entry name" value="UXU OPERON TRANSCRIPTIONAL REGULATOR"/>
    <property type="match status" value="1"/>
</dbReference>
<sequence>MGYKRVRTKKIYEIVAEQLIEMIKSGELKPGDKLDSVEQLAKNFNVGRSAIREALSALRAMGLVHMKQGEGTFVNAYDFSKLSLPATPAILLDNKSMLEFFEVRKIIETGAASLAATKRKESDLAQMKAALDEMSRAAGDEDLGEKADVKFHLAIAEASQNSVLVKLMNQIADTMVETMRESRRIWLYAEESTFERLYQEHVSIYQAIVDRNAPLAEQLMLAHLVKVEEVLIRFNKDLEHTKTE</sequence>
<proteinExistence type="predicted"/>
<dbReference type="Pfam" id="PF00392">
    <property type="entry name" value="GntR"/>
    <property type="match status" value="1"/>
</dbReference>
<gene>
    <name evidence="5" type="ORF">J2S00_002841</name>
</gene>
<dbReference type="EMBL" id="JAUSUQ010000011">
    <property type="protein sequence ID" value="MDQ0340046.1"/>
    <property type="molecule type" value="Genomic_DNA"/>
</dbReference>
<dbReference type="CDD" id="cd07377">
    <property type="entry name" value="WHTH_GntR"/>
    <property type="match status" value="1"/>
</dbReference>
<keyword evidence="3" id="KW-0804">Transcription</keyword>
<evidence type="ECO:0000313" key="5">
    <source>
        <dbReference type="EMBL" id="MDQ0340046.1"/>
    </source>
</evidence>
<dbReference type="Proteomes" id="UP001232445">
    <property type="component" value="Unassembled WGS sequence"/>
</dbReference>
<keyword evidence="2" id="KW-0238">DNA-binding</keyword>
<dbReference type="SMART" id="SM00895">
    <property type="entry name" value="FCD"/>
    <property type="match status" value="1"/>
</dbReference>
<protein>
    <submittedName>
        <fullName evidence="5">GntR family transcriptional repressor for pyruvate dehydrogenase complex</fullName>
    </submittedName>
</protein>
<evidence type="ECO:0000256" key="2">
    <source>
        <dbReference type="ARBA" id="ARBA00023125"/>
    </source>
</evidence>
<evidence type="ECO:0000259" key="4">
    <source>
        <dbReference type="PROSITE" id="PS50949"/>
    </source>
</evidence>
<dbReference type="SMART" id="SM00345">
    <property type="entry name" value="HTH_GNTR"/>
    <property type="match status" value="1"/>
</dbReference>
<evidence type="ECO:0000313" key="6">
    <source>
        <dbReference type="Proteomes" id="UP001232445"/>
    </source>
</evidence>
<keyword evidence="6" id="KW-1185">Reference proteome</keyword>
<dbReference type="PANTHER" id="PTHR43537">
    <property type="entry name" value="TRANSCRIPTIONAL REGULATOR, GNTR FAMILY"/>
    <property type="match status" value="1"/>
</dbReference>
<dbReference type="SUPFAM" id="SSF46785">
    <property type="entry name" value="Winged helix' DNA-binding domain"/>
    <property type="match status" value="1"/>
</dbReference>
<evidence type="ECO:0000256" key="1">
    <source>
        <dbReference type="ARBA" id="ARBA00023015"/>
    </source>
</evidence>
<reference evidence="5 6" key="1">
    <citation type="submission" date="2023-07" db="EMBL/GenBank/DDBJ databases">
        <title>Genomic Encyclopedia of Type Strains, Phase IV (KMG-IV): sequencing the most valuable type-strain genomes for metagenomic binning, comparative biology and taxonomic classification.</title>
        <authorList>
            <person name="Goeker M."/>
        </authorList>
    </citation>
    <scope>NUCLEOTIDE SEQUENCE [LARGE SCALE GENOMIC DNA]</scope>
    <source>
        <strain evidence="5 6">DSM 17740</strain>
    </source>
</reference>
<dbReference type="InterPro" id="IPR036388">
    <property type="entry name" value="WH-like_DNA-bd_sf"/>
</dbReference>
<dbReference type="RefSeq" id="WP_307340992.1">
    <property type="nucleotide sequence ID" value="NZ_JAUSUQ010000011.1"/>
</dbReference>
<dbReference type="InterPro" id="IPR011711">
    <property type="entry name" value="GntR_C"/>
</dbReference>
<dbReference type="Gene3D" id="1.10.10.10">
    <property type="entry name" value="Winged helix-like DNA-binding domain superfamily/Winged helix DNA-binding domain"/>
    <property type="match status" value="1"/>
</dbReference>
<evidence type="ECO:0000256" key="3">
    <source>
        <dbReference type="ARBA" id="ARBA00023163"/>
    </source>
</evidence>
<dbReference type="InterPro" id="IPR036390">
    <property type="entry name" value="WH_DNA-bd_sf"/>
</dbReference>
<dbReference type="SUPFAM" id="SSF48008">
    <property type="entry name" value="GntR ligand-binding domain-like"/>
    <property type="match status" value="1"/>
</dbReference>
<accession>A0ABU0CUF3</accession>
<dbReference type="InterPro" id="IPR008920">
    <property type="entry name" value="TF_FadR/GntR_C"/>
</dbReference>
<dbReference type="InterPro" id="IPR000524">
    <property type="entry name" value="Tscrpt_reg_HTH_GntR"/>
</dbReference>
<name>A0ABU0CUF3_9BACI</name>
<dbReference type="Gene3D" id="1.20.120.530">
    <property type="entry name" value="GntR ligand-binding domain-like"/>
    <property type="match status" value="1"/>
</dbReference>
<keyword evidence="5" id="KW-0670">Pyruvate</keyword>
<comment type="caution">
    <text evidence="5">The sequence shown here is derived from an EMBL/GenBank/DDBJ whole genome shotgun (WGS) entry which is preliminary data.</text>
</comment>
<dbReference type="PRINTS" id="PR00035">
    <property type="entry name" value="HTHGNTR"/>
</dbReference>
<feature type="domain" description="HTH gntR-type" evidence="4">
    <location>
        <begin position="9"/>
        <end position="77"/>
    </location>
</feature>
<dbReference type="Pfam" id="PF07729">
    <property type="entry name" value="FCD"/>
    <property type="match status" value="1"/>
</dbReference>
<keyword evidence="1" id="KW-0805">Transcription regulation</keyword>